<proteinExistence type="predicted"/>
<name>A0A0D1L5V8_9MYCO</name>
<dbReference type="EMBL" id="JXST01000067">
    <property type="protein sequence ID" value="KIU13747.1"/>
    <property type="molecule type" value="Genomic_DNA"/>
</dbReference>
<comment type="caution">
    <text evidence="1">The sequence shown here is derived from an EMBL/GenBank/DDBJ whole genome shotgun (WGS) entry which is preliminary data.</text>
</comment>
<gene>
    <name evidence="1" type="ORF">TL10_28170</name>
</gene>
<sequence length="161" mass="15828">MLGGAGTAFWVVVEGSAAATAAGVVLVAVGVTAETLAAGLGLVTRGFDVTRGRDEEAPVVDVAAPGDCLPADFVAGLMLAGDRLPLACGVARLLPACAVELTAEEAGPPAVSWPESLSADATAVPVVSPTPMMAAASPPMPHRPALTVIVCVYVTAARAAA</sequence>
<keyword evidence="2" id="KW-1185">Reference proteome</keyword>
<protein>
    <submittedName>
        <fullName evidence="1">Uncharacterized protein</fullName>
    </submittedName>
</protein>
<dbReference type="PATRIC" id="fig|280871.6.peg.5844"/>
<reference evidence="1 2" key="1">
    <citation type="submission" date="2015-01" db="EMBL/GenBank/DDBJ databases">
        <title>Genome sequence of Mycobacterium llatzerense and Mycobacterium immunogenum recovered from brain abscess.</title>
        <authorList>
            <person name="Greninger A.L."/>
            <person name="Langelier C."/>
            <person name="Cunningham G."/>
            <person name="Chiu C.Y."/>
            <person name="Miller S."/>
        </authorList>
    </citation>
    <scope>NUCLEOTIDE SEQUENCE [LARGE SCALE GENOMIC DNA]</scope>
    <source>
        <strain evidence="1 2">CLUC14</strain>
    </source>
</reference>
<organism evidence="1 2">
    <name type="scientific">Mycolicibacterium llatzerense</name>
    <dbReference type="NCBI Taxonomy" id="280871"/>
    <lineage>
        <taxon>Bacteria</taxon>
        <taxon>Bacillati</taxon>
        <taxon>Actinomycetota</taxon>
        <taxon>Actinomycetes</taxon>
        <taxon>Mycobacteriales</taxon>
        <taxon>Mycobacteriaceae</taxon>
        <taxon>Mycolicibacterium</taxon>
    </lineage>
</organism>
<evidence type="ECO:0000313" key="1">
    <source>
        <dbReference type="EMBL" id="KIU13747.1"/>
    </source>
</evidence>
<evidence type="ECO:0000313" key="2">
    <source>
        <dbReference type="Proteomes" id="UP000032221"/>
    </source>
</evidence>
<dbReference type="AlphaFoldDB" id="A0A0D1L5V8"/>
<dbReference type="Proteomes" id="UP000032221">
    <property type="component" value="Unassembled WGS sequence"/>
</dbReference>
<accession>A0A0D1L5V8</accession>